<dbReference type="GO" id="GO:0008270">
    <property type="term" value="F:zinc ion binding"/>
    <property type="evidence" value="ECO:0007669"/>
    <property type="project" value="UniProtKB-KW"/>
</dbReference>
<dbReference type="AlphaFoldDB" id="A0AB34K0U2"/>
<evidence type="ECO:0000256" key="1">
    <source>
        <dbReference type="ARBA" id="ARBA00004123"/>
    </source>
</evidence>
<feature type="domain" description="C2H2-type" evidence="9">
    <location>
        <begin position="555"/>
        <end position="577"/>
    </location>
</feature>
<keyword evidence="2" id="KW-0479">Metal-binding</keyword>
<evidence type="ECO:0000256" key="8">
    <source>
        <dbReference type="SAM" id="MobiDB-lite"/>
    </source>
</evidence>
<dbReference type="SUPFAM" id="SSF57667">
    <property type="entry name" value="beta-beta-alpha zinc fingers"/>
    <property type="match status" value="2"/>
</dbReference>
<dbReference type="Proteomes" id="UP001515480">
    <property type="component" value="Unassembled WGS sequence"/>
</dbReference>
<comment type="caution">
    <text evidence="10">The sequence shown here is derived from an EMBL/GenBank/DDBJ whole genome shotgun (WGS) entry which is preliminary data.</text>
</comment>
<dbReference type="Gene3D" id="3.30.160.60">
    <property type="entry name" value="Classic Zinc Finger"/>
    <property type="match status" value="2"/>
</dbReference>
<feature type="compositionally biased region" description="Basic residues" evidence="8">
    <location>
        <begin position="485"/>
        <end position="495"/>
    </location>
</feature>
<accession>A0AB34K0U2</accession>
<evidence type="ECO:0000313" key="10">
    <source>
        <dbReference type="EMBL" id="KAL1526842.1"/>
    </source>
</evidence>
<comment type="subcellular location">
    <subcellularLocation>
        <location evidence="1">Nucleus</location>
    </subcellularLocation>
</comment>
<name>A0AB34K0U2_PRYPA</name>
<dbReference type="Pfam" id="PF12874">
    <property type="entry name" value="zf-met"/>
    <property type="match status" value="2"/>
</dbReference>
<proteinExistence type="predicted"/>
<evidence type="ECO:0000313" key="11">
    <source>
        <dbReference type="Proteomes" id="UP001515480"/>
    </source>
</evidence>
<dbReference type="GO" id="GO:0003676">
    <property type="term" value="F:nucleic acid binding"/>
    <property type="evidence" value="ECO:0007669"/>
    <property type="project" value="InterPro"/>
</dbReference>
<dbReference type="EMBL" id="JBGBPQ010000003">
    <property type="protein sequence ID" value="KAL1526842.1"/>
    <property type="molecule type" value="Genomic_DNA"/>
</dbReference>
<feature type="region of interest" description="Disordered" evidence="8">
    <location>
        <begin position="462"/>
        <end position="511"/>
    </location>
</feature>
<keyword evidence="6" id="KW-0539">Nucleus</keyword>
<evidence type="ECO:0000256" key="2">
    <source>
        <dbReference type="ARBA" id="ARBA00022723"/>
    </source>
</evidence>
<feature type="region of interest" description="Disordered" evidence="8">
    <location>
        <begin position="414"/>
        <end position="442"/>
    </location>
</feature>
<evidence type="ECO:0000256" key="7">
    <source>
        <dbReference type="SAM" id="Coils"/>
    </source>
</evidence>
<dbReference type="InterPro" id="IPR013087">
    <property type="entry name" value="Znf_C2H2_type"/>
</dbReference>
<protein>
    <recommendedName>
        <fullName evidence="9">C2H2-type domain-containing protein</fullName>
    </recommendedName>
</protein>
<organism evidence="10 11">
    <name type="scientific">Prymnesium parvum</name>
    <name type="common">Toxic golden alga</name>
    <dbReference type="NCBI Taxonomy" id="97485"/>
    <lineage>
        <taxon>Eukaryota</taxon>
        <taxon>Haptista</taxon>
        <taxon>Haptophyta</taxon>
        <taxon>Prymnesiophyceae</taxon>
        <taxon>Prymnesiales</taxon>
        <taxon>Prymnesiaceae</taxon>
        <taxon>Prymnesium</taxon>
    </lineage>
</organism>
<dbReference type="PROSITE" id="PS00028">
    <property type="entry name" value="ZINC_FINGER_C2H2_1"/>
    <property type="match status" value="1"/>
</dbReference>
<dbReference type="InterPro" id="IPR036236">
    <property type="entry name" value="Znf_C2H2_sf"/>
</dbReference>
<evidence type="ECO:0000256" key="6">
    <source>
        <dbReference type="ARBA" id="ARBA00023242"/>
    </source>
</evidence>
<evidence type="ECO:0000256" key="3">
    <source>
        <dbReference type="ARBA" id="ARBA00022737"/>
    </source>
</evidence>
<evidence type="ECO:0000259" key="9">
    <source>
        <dbReference type="PROSITE" id="PS00028"/>
    </source>
</evidence>
<dbReference type="GO" id="GO:0005634">
    <property type="term" value="C:nucleus"/>
    <property type="evidence" value="ECO:0007669"/>
    <property type="project" value="UniProtKB-SubCell"/>
</dbReference>
<keyword evidence="11" id="KW-1185">Reference proteome</keyword>
<dbReference type="InterPro" id="IPR003604">
    <property type="entry name" value="Matrin/U1-like-C_Znf_C2H2"/>
</dbReference>
<reference evidence="10 11" key="1">
    <citation type="journal article" date="2024" name="Science">
        <title>Giant polyketide synthase enzymes in the biosynthesis of giant marine polyether toxins.</title>
        <authorList>
            <person name="Fallon T.R."/>
            <person name="Shende V.V."/>
            <person name="Wierzbicki I.H."/>
            <person name="Pendleton A.L."/>
            <person name="Watervoot N.F."/>
            <person name="Auber R.P."/>
            <person name="Gonzalez D.J."/>
            <person name="Wisecaver J.H."/>
            <person name="Moore B.S."/>
        </authorList>
    </citation>
    <scope>NUCLEOTIDE SEQUENCE [LARGE SCALE GENOMIC DNA]</scope>
    <source>
        <strain evidence="10 11">12B1</strain>
    </source>
</reference>
<dbReference type="SMART" id="SM00451">
    <property type="entry name" value="ZnF_U1"/>
    <property type="match status" value="2"/>
</dbReference>
<keyword evidence="7" id="KW-0175">Coiled coil</keyword>
<keyword evidence="4" id="KW-0863">Zinc-finger</keyword>
<gene>
    <name evidence="10" type="ORF">AB1Y20_015534</name>
</gene>
<keyword evidence="5" id="KW-0862">Zinc</keyword>
<feature type="compositionally biased region" description="Low complexity" evidence="8">
    <location>
        <begin position="462"/>
        <end position="472"/>
    </location>
</feature>
<feature type="coiled-coil region" evidence="7">
    <location>
        <begin position="167"/>
        <end position="194"/>
    </location>
</feature>
<dbReference type="InterPro" id="IPR051868">
    <property type="entry name" value="ZN346_ZMAT4"/>
</dbReference>
<keyword evidence="3" id="KW-0677">Repeat</keyword>
<sequence length="586" mass="64683">MLSETERTALAVQTAEELNKLSDEELFSGIDRALNQSSEASRLSDPIAAFITRGVLLRLHNHVVCHHPSTSTSSGWGKQATLARAVAEFVGEPIPANDGTAEKAGSNLDQLGCDASYTVYSDAEVHALARRLVTDNSKLKRKISEIGAACAERDIAKEQRVHAQACAHLAQQERQEAERALEVARLQVETERLACQQASCEAYQLQLEKRVLEKLVVQRDTHIRTLNKALSQLAHEKEQITKRIDTVVKKRVDREQTAREAMGEGEATRPVPFSHRLTFTDRASCQCCLSTRLPSIAHSSPPRPTPRNLLAFAAYERMSTDVMQLIRAVYKEFHQEGEYAKGKGKEFTYWLRKYHGVKFFMHFSRAAGGRQDLAFDGAGTGIYEVVWMAEEEVCIVERSLAALDQRILELERALEEGSEESEPDWGHERPPPPSAAASSSFAPPGESWVSFLKARRAAVQGAQGGSAASERSACGESSGEASPEKKKKLKKKRKRSEATHGGTGAAAPSTAPPSLWCACCRIRVNSEALMDEHLLGKKHALALRVEAARGESRYCEACDIVFTGPAQLAEHSKGKKHKDALRRRQR</sequence>
<evidence type="ECO:0000256" key="5">
    <source>
        <dbReference type="ARBA" id="ARBA00022833"/>
    </source>
</evidence>
<dbReference type="PANTHER" id="PTHR46144:SF6">
    <property type="entry name" value="C2H2-TYPE DOMAIN-CONTAINING PROTEIN"/>
    <property type="match status" value="1"/>
</dbReference>
<dbReference type="PANTHER" id="PTHR46144">
    <property type="entry name" value="ZINC FINGER PROTEIN 385B-LIKE"/>
    <property type="match status" value="1"/>
</dbReference>
<evidence type="ECO:0000256" key="4">
    <source>
        <dbReference type="ARBA" id="ARBA00022771"/>
    </source>
</evidence>